<evidence type="ECO:0000313" key="3">
    <source>
        <dbReference type="Proteomes" id="UP000240883"/>
    </source>
</evidence>
<dbReference type="OrthoDB" id="5402974at2759"/>
<keyword evidence="1" id="KW-1133">Transmembrane helix</keyword>
<dbReference type="GO" id="GO:0015098">
    <property type="term" value="F:molybdate ion transmembrane transporter activity"/>
    <property type="evidence" value="ECO:0007669"/>
    <property type="project" value="InterPro"/>
</dbReference>
<protein>
    <recommendedName>
        <fullName evidence="4">Sulfate transporter</fullName>
    </recommendedName>
</protein>
<reference evidence="2 3" key="1">
    <citation type="journal article" date="2018" name="Front. Microbiol.">
        <title>Genome-Wide Analysis of Corynespora cassiicola Leaf Fall Disease Putative Effectors.</title>
        <authorList>
            <person name="Lopez D."/>
            <person name="Ribeiro S."/>
            <person name="Label P."/>
            <person name="Fumanal B."/>
            <person name="Venisse J.S."/>
            <person name="Kohler A."/>
            <person name="de Oliveira R.R."/>
            <person name="Labutti K."/>
            <person name="Lipzen A."/>
            <person name="Lail K."/>
            <person name="Bauer D."/>
            <person name="Ohm R.A."/>
            <person name="Barry K.W."/>
            <person name="Spatafora J."/>
            <person name="Grigoriev I.V."/>
            <person name="Martin F.M."/>
            <person name="Pujade-Renaud V."/>
        </authorList>
    </citation>
    <scope>NUCLEOTIDE SEQUENCE [LARGE SCALE GENOMIC DNA]</scope>
    <source>
        <strain evidence="2 3">Philippines</strain>
    </source>
</reference>
<evidence type="ECO:0000256" key="1">
    <source>
        <dbReference type="SAM" id="Phobius"/>
    </source>
</evidence>
<dbReference type="Proteomes" id="UP000240883">
    <property type="component" value="Unassembled WGS sequence"/>
</dbReference>
<feature type="transmembrane region" description="Helical" evidence="1">
    <location>
        <begin position="301"/>
        <end position="325"/>
    </location>
</feature>
<name>A0A2T2P7J2_CORCC</name>
<feature type="transmembrane region" description="Helical" evidence="1">
    <location>
        <begin position="33"/>
        <end position="53"/>
    </location>
</feature>
<dbReference type="PANTHER" id="PTHR31970">
    <property type="match status" value="1"/>
</dbReference>
<dbReference type="InterPro" id="IPR031563">
    <property type="entry name" value="MOT1/MOT2"/>
</dbReference>
<accession>A0A2T2P7J2</accession>
<feature type="transmembrane region" description="Helical" evidence="1">
    <location>
        <begin position="100"/>
        <end position="122"/>
    </location>
</feature>
<organism evidence="2 3">
    <name type="scientific">Corynespora cassiicola Philippines</name>
    <dbReference type="NCBI Taxonomy" id="1448308"/>
    <lineage>
        <taxon>Eukaryota</taxon>
        <taxon>Fungi</taxon>
        <taxon>Dikarya</taxon>
        <taxon>Ascomycota</taxon>
        <taxon>Pezizomycotina</taxon>
        <taxon>Dothideomycetes</taxon>
        <taxon>Pleosporomycetidae</taxon>
        <taxon>Pleosporales</taxon>
        <taxon>Corynesporascaceae</taxon>
        <taxon>Corynespora</taxon>
    </lineage>
</organism>
<feature type="transmembrane region" description="Helical" evidence="1">
    <location>
        <begin position="164"/>
        <end position="181"/>
    </location>
</feature>
<feature type="transmembrane region" description="Helical" evidence="1">
    <location>
        <begin position="59"/>
        <end position="79"/>
    </location>
</feature>
<evidence type="ECO:0008006" key="4">
    <source>
        <dbReference type="Google" id="ProtNLM"/>
    </source>
</evidence>
<evidence type="ECO:0000313" key="2">
    <source>
        <dbReference type="EMBL" id="PSN73641.1"/>
    </source>
</evidence>
<proteinExistence type="predicted"/>
<feature type="transmembrane region" description="Helical" evidence="1">
    <location>
        <begin position="393"/>
        <end position="419"/>
    </location>
</feature>
<keyword evidence="3" id="KW-1185">Reference proteome</keyword>
<dbReference type="AlphaFoldDB" id="A0A2T2P7J2"/>
<gene>
    <name evidence="2" type="ORF">BS50DRAFT_569139</name>
</gene>
<dbReference type="PANTHER" id="PTHR31970:SF9">
    <property type="entry name" value="MOLYBDATE TRANSPORTER 2"/>
    <property type="match status" value="1"/>
</dbReference>
<sequence>MVDFANPFPHLRRVHRHNVNTLRNSPLAEFSGSLGDLGTLLPLMTALVITGSISLPSTLLFTGAANILTGVAFGIPLPVQPMKAIAAVAIARKFSLEENAAAGLVVAALVGLFSVTGLINWANRVTPVPVVKGIQVGAGLSLCISAGTKMLQPLTWTGPWWGDNYLWAIAAVLLLLSTFAYPKLPYAMIVFTIGIVLSVVSPKSNTSAPSGQSIPILHPSGNDFLKATTTASLGQLPLTLLNSVIAASALASDLLPSPPYPAAPTVTELGISVSVINLVGCWFAAMPVCHGSGGLAGQYRFGARSGASIIFLGLVKFFLGIIAFWKPSPIVSVLSHIPKSLLGILVLAAGIELAKVGESINTDARDLRLLERDQTWNGKKVKELDSREKNERWMTMLVTVAAILAFKNDAVGFIAGLVWHWGFRAAGRFEVWRERRDGRPFWRSYGSSYGESAGLLAQDESDRVA</sequence>
<dbReference type="Pfam" id="PF16983">
    <property type="entry name" value="MFS_MOT1"/>
    <property type="match status" value="2"/>
</dbReference>
<dbReference type="EMBL" id="KZ678129">
    <property type="protein sequence ID" value="PSN73641.1"/>
    <property type="molecule type" value="Genomic_DNA"/>
</dbReference>
<keyword evidence="1" id="KW-0472">Membrane</keyword>
<keyword evidence="1" id="KW-0812">Transmembrane</keyword>
<dbReference type="STRING" id="1448308.A0A2T2P7J2"/>